<dbReference type="AlphaFoldDB" id="A0A2A8D6F9"/>
<gene>
    <name evidence="2" type="ORF">CRM92_00575</name>
</gene>
<sequence>MVAHLVSLKWRYVLASLKRSVWAIIGIAFGALYLLGVLTGLGFTYVGLGIDGSLDGPALALFLGFLVSLGWALIPIVWTGLDGTLDESRFVLFPLEAKTLQKGQFFGGFIGLPGIATIILILLGTLGFIGNPVGLAAYLLSIVLGLALLMTVARLANQLGVYLNANPRIDLIFKIILGVLLVSSGFIFSGAMFYVIDHFQEITQKVQWLGYTPFGSAFAIAYHVAAGNWALAGLSLVLSLIYLGGAWVLWGRSLERSMRNVSGEQKRGKAKNLTAGDIGIFARFPNTGWGAVAARTIHSYFKDTRMTLLIVMTAMLYVLFALVMPLFTSSMGSRVATTGIQLANSGAGPETLFGFWVYFCNVFTGFYIAYMVSYDNTAFSLHVLSPLCGRDDRLGRALGHSIVMLPIVVVMSFIMCAVHGLIAYYPVVLLHQLGVYAGTVGFGLMLDTVLSPPVAPPGANPFKTPKQPDGFAKQLLLMGSMIICMLIALPGGIGSFIYMVGGKDDMVLIISGVIQLVIGAALFIIGVSAGGKLYDRHSSMMLQRVAKFNTN</sequence>
<comment type="caution">
    <text evidence="2">The sequence shown here is derived from an EMBL/GenBank/DDBJ whole genome shotgun (WGS) entry which is preliminary data.</text>
</comment>
<evidence type="ECO:0000313" key="3">
    <source>
        <dbReference type="Proteomes" id="UP000219947"/>
    </source>
</evidence>
<keyword evidence="3" id="KW-1185">Reference proteome</keyword>
<feature type="transmembrane region" description="Helical" evidence="1">
    <location>
        <begin position="308"/>
        <end position="327"/>
    </location>
</feature>
<feature type="transmembrane region" description="Helical" evidence="1">
    <location>
        <begin position="175"/>
        <end position="196"/>
    </location>
</feature>
<feature type="transmembrane region" description="Helical" evidence="1">
    <location>
        <begin position="475"/>
        <end position="500"/>
    </location>
</feature>
<organism evidence="2 3">
    <name type="scientific">Rothia dentocariosa</name>
    <dbReference type="NCBI Taxonomy" id="2047"/>
    <lineage>
        <taxon>Bacteria</taxon>
        <taxon>Bacillati</taxon>
        <taxon>Actinomycetota</taxon>
        <taxon>Actinomycetes</taxon>
        <taxon>Micrococcales</taxon>
        <taxon>Micrococcaceae</taxon>
        <taxon>Rothia</taxon>
    </lineage>
</organism>
<feature type="transmembrane region" description="Helical" evidence="1">
    <location>
        <begin position="506"/>
        <end position="534"/>
    </location>
</feature>
<feature type="transmembrane region" description="Helical" evidence="1">
    <location>
        <begin position="402"/>
        <end position="427"/>
    </location>
</feature>
<keyword evidence="1" id="KW-0472">Membrane</keyword>
<feature type="transmembrane region" description="Helical" evidence="1">
    <location>
        <begin position="58"/>
        <end position="78"/>
    </location>
</feature>
<feature type="transmembrane region" description="Helical" evidence="1">
    <location>
        <begin position="20"/>
        <end position="46"/>
    </location>
</feature>
<dbReference type="EMBL" id="PDEV01000001">
    <property type="protein sequence ID" value="PEN16572.1"/>
    <property type="molecule type" value="Genomic_DNA"/>
</dbReference>
<protein>
    <submittedName>
        <fullName evidence="2">Transporter</fullName>
    </submittedName>
</protein>
<feature type="transmembrane region" description="Helical" evidence="1">
    <location>
        <begin position="231"/>
        <end position="250"/>
    </location>
</feature>
<feature type="transmembrane region" description="Helical" evidence="1">
    <location>
        <begin position="353"/>
        <end position="372"/>
    </location>
</feature>
<dbReference type="Proteomes" id="UP000219947">
    <property type="component" value="Unassembled WGS sequence"/>
</dbReference>
<keyword evidence="1" id="KW-0812">Transmembrane</keyword>
<feature type="transmembrane region" description="Helical" evidence="1">
    <location>
        <begin position="433"/>
        <end position="454"/>
    </location>
</feature>
<name>A0A2A8D6F9_9MICC</name>
<reference evidence="2" key="1">
    <citation type="submission" date="2017-10" db="EMBL/GenBank/DDBJ databases">
        <title>Kefir isolates.</title>
        <authorList>
            <person name="Kim Y."/>
            <person name="Blasche S."/>
        </authorList>
    </citation>
    <scope>NUCLEOTIDE SEQUENCE [LARGE SCALE GENOMIC DNA]</scope>
    <source>
        <strain evidence="2">OG2-2</strain>
    </source>
</reference>
<feature type="transmembrane region" description="Helical" evidence="1">
    <location>
        <begin position="105"/>
        <end position="128"/>
    </location>
</feature>
<evidence type="ECO:0000256" key="1">
    <source>
        <dbReference type="SAM" id="Phobius"/>
    </source>
</evidence>
<evidence type="ECO:0000313" key="2">
    <source>
        <dbReference type="EMBL" id="PEN16572.1"/>
    </source>
</evidence>
<feature type="transmembrane region" description="Helical" evidence="1">
    <location>
        <begin position="135"/>
        <end position="155"/>
    </location>
</feature>
<keyword evidence="1" id="KW-1133">Transmembrane helix</keyword>
<proteinExistence type="predicted"/>
<dbReference type="RefSeq" id="WP_070619988.1">
    <property type="nucleotide sequence ID" value="NZ_CAURLQ010000009.1"/>
</dbReference>
<accession>A0A2A8D6F9</accession>